<proteinExistence type="predicted"/>
<dbReference type="AlphaFoldDB" id="A0A1Y3ANL5"/>
<comment type="caution">
    <text evidence="1">The sequence shown here is derived from an EMBL/GenBank/DDBJ whole genome shotgun (WGS) entry which is preliminary data.</text>
</comment>
<dbReference type="Proteomes" id="UP000194236">
    <property type="component" value="Unassembled WGS sequence"/>
</dbReference>
<name>A0A1Y3ANL5_EURMA</name>
<reference evidence="1 2" key="1">
    <citation type="submission" date="2017-03" db="EMBL/GenBank/DDBJ databases">
        <title>Genome Survey of Euroglyphus maynei.</title>
        <authorList>
            <person name="Arlian L.G."/>
            <person name="Morgan M.S."/>
            <person name="Rider S.D."/>
        </authorList>
    </citation>
    <scope>NUCLEOTIDE SEQUENCE [LARGE SCALE GENOMIC DNA]</scope>
    <source>
        <strain evidence="1">Arlian Lab</strain>
        <tissue evidence="1">Whole body</tissue>
    </source>
</reference>
<keyword evidence="2" id="KW-1185">Reference proteome</keyword>
<sequence length="77" mass="8926">MFFKIIFQVKKVANLRLGVWRDLKKVAKLARLVLPLLVEPKVEKPQKLEVLPVSRKGVPRVLHSKLQKLQNPEVVYS</sequence>
<feature type="non-terminal residue" evidence="1">
    <location>
        <position position="77"/>
    </location>
</feature>
<protein>
    <submittedName>
        <fullName evidence="1">Uncharacterized protein</fullName>
    </submittedName>
</protein>
<dbReference type="EMBL" id="MUJZ01071820">
    <property type="protein sequence ID" value="OTF69183.1"/>
    <property type="molecule type" value="Genomic_DNA"/>
</dbReference>
<organism evidence="1 2">
    <name type="scientific">Euroglyphus maynei</name>
    <name type="common">Mayne's house dust mite</name>
    <dbReference type="NCBI Taxonomy" id="6958"/>
    <lineage>
        <taxon>Eukaryota</taxon>
        <taxon>Metazoa</taxon>
        <taxon>Ecdysozoa</taxon>
        <taxon>Arthropoda</taxon>
        <taxon>Chelicerata</taxon>
        <taxon>Arachnida</taxon>
        <taxon>Acari</taxon>
        <taxon>Acariformes</taxon>
        <taxon>Sarcoptiformes</taxon>
        <taxon>Astigmata</taxon>
        <taxon>Psoroptidia</taxon>
        <taxon>Analgoidea</taxon>
        <taxon>Pyroglyphidae</taxon>
        <taxon>Pyroglyphinae</taxon>
        <taxon>Euroglyphus</taxon>
    </lineage>
</organism>
<evidence type="ECO:0000313" key="1">
    <source>
        <dbReference type="EMBL" id="OTF69183.1"/>
    </source>
</evidence>
<evidence type="ECO:0000313" key="2">
    <source>
        <dbReference type="Proteomes" id="UP000194236"/>
    </source>
</evidence>
<gene>
    <name evidence="1" type="ORF">BLA29_014532</name>
</gene>
<accession>A0A1Y3ANL5</accession>